<feature type="chain" id="PRO_5017586440" evidence="1">
    <location>
        <begin position="24"/>
        <end position="125"/>
    </location>
</feature>
<name>A0A3D3RFC6_9PLAN</name>
<proteinExistence type="predicted"/>
<protein>
    <submittedName>
        <fullName evidence="2">Uncharacterized protein</fullName>
    </submittedName>
</protein>
<evidence type="ECO:0000256" key="1">
    <source>
        <dbReference type="SAM" id="SignalP"/>
    </source>
</evidence>
<comment type="caution">
    <text evidence="2">The sequence shown here is derived from an EMBL/GenBank/DDBJ whole genome shotgun (WGS) entry which is preliminary data.</text>
</comment>
<feature type="signal peptide" evidence="1">
    <location>
        <begin position="1"/>
        <end position="23"/>
    </location>
</feature>
<evidence type="ECO:0000313" key="2">
    <source>
        <dbReference type="EMBL" id="HCO26782.1"/>
    </source>
</evidence>
<dbReference type="Proteomes" id="UP000263642">
    <property type="component" value="Unassembled WGS sequence"/>
</dbReference>
<keyword evidence="1" id="KW-0732">Signal</keyword>
<dbReference type="EMBL" id="DQAY01000177">
    <property type="protein sequence ID" value="HCO26782.1"/>
    <property type="molecule type" value="Genomic_DNA"/>
</dbReference>
<organism evidence="2 3">
    <name type="scientific">Gimesia maris</name>
    <dbReference type="NCBI Taxonomy" id="122"/>
    <lineage>
        <taxon>Bacteria</taxon>
        <taxon>Pseudomonadati</taxon>
        <taxon>Planctomycetota</taxon>
        <taxon>Planctomycetia</taxon>
        <taxon>Planctomycetales</taxon>
        <taxon>Planctomycetaceae</taxon>
        <taxon>Gimesia</taxon>
    </lineage>
</organism>
<gene>
    <name evidence="2" type="ORF">DIT97_28615</name>
</gene>
<sequence length="125" mass="13585">MTANVLPILLSLLILVCPFNCMPEIDAGTDATAHSCCSHCQSKSEQAPLAPSPESDCCQCLCSGAIQEQTTQLDDDTTSVYWVTLPLISHSSPTFIDEQTIFAIPAEPVPLYGRTLRCQQMSFQC</sequence>
<evidence type="ECO:0000313" key="3">
    <source>
        <dbReference type="Proteomes" id="UP000263642"/>
    </source>
</evidence>
<reference evidence="2 3" key="1">
    <citation type="journal article" date="2018" name="Nat. Biotechnol.">
        <title>A standardized bacterial taxonomy based on genome phylogeny substantially revises the tree of life.</title>
        <authorList>
            <person name="Parks D.H."/>
            <person name="Chuvochina M."/>
            <person name="Waite D.W."/>
            <person name="Rinke C."/>
            <person name="Skarshewski A."/>
            <person name="Chaumeil P.A."/>
            <person name="Hugenholtz P."/>
        </authorList>
    </citation>
    <scope>NUCLEOTIDE SEQUENCE [LARGE SCALE GENOMIC DNA]</scope>
    <source>
        <strain evidence="2">UBA9375</strain>
    </source>
</reference>
<dbReference type="AlphaFoldDB" id="A0A3D3RFC6"/>
<accession>A0A3D3RFC6</accession>